<keyword evidence="2" id="KW-0285">Flavoprotein</keyword>
<evidence type="ECO:0000256" key="2">
    <source>
        <dbReference type="ARBA" id="ARBA00022630"/>
    </source>
</evidence>
<dbReference type="PANTHER" id="PTHR43567">
    <property type="entry name" value="FLAVOREDOXIN-RELATED-RELATED"/>
    <property type="match status" value="1"/>
</dbReference>
<evidence type="ECO:0000256" key="1">
    <source>
        <dbReference type="ARBA" id="ARBA00001917"/>
    </source>
</evidence>
<protein>
    <submittedName>
        <fullName evidence="5">Flavin reductase</fullName>
    </submittedName>
</protein>
<dbReference type="GO" id="GO:0016646">
    <property type="term" value="F:oxidoreductase activity, acting on the CH-NH group of donors, NAD or NADP as acceptor"/>
    <property type="evidence" value="ECO:0007669"/>
    <property type="project" value="UniProtKB-ARBA"/>
</dbReference>
<dbReference type="GO" id="GO:0010181">
    <property type="term" value="F:FMN binding"/>
    <property type="evidence" value="ECO:0007669"/>
    <property type="project" value="InterPro"/>
</dbReference>
<dbReference type="InterPro" id="IPR012349">
    <property type="entry name" value="Split_barrel_FMN-bd"/>
</dbReference>
<evidence type="ECO:0000313" key="5">
    <source>
        <dbReference type="EMBL" id="OGC21444.1"/>
    </source>
</evidence>
<evidence type="ECO:0000259" key="4">
    <source>
        <dbReference type="SMART" id="SM00903"/>
    </source>
</evidence>
<comment type="caution">
    <text evidence="5">The sequence shown here is derived from an EMBL/GenBank/DDBJ whole genome shotgun (WGS) entry which is preliminary data.</text>
</comment>
<evidence type="ECO:0000313" key="6">
    <source>
        <dbReference type="Proteomes" id="UP000178417"/>
    </source>
</evidence>
<dbReference type="Proteomes" id="UP000178417">
    <property type="component" value="Unassembled WGS sequence"/>
</dbReference>
<dbReference type="PANTHER" id="PTHR43567:SF1">
    <property type="entry name" value="FLAVOREDOXIN"/>
    <property type="match status" value="1"/>
</dbReference>
<comment type="similarity">
    <text evidence="3">Belongs to the flavoredoxin family.</text>
</comment>
<dbReference type="InterPro" id="IPR002563">
    <property type="entry name" value="Flavin_Rdtase-like_dom"/>
</dbReference>
<comment type="cofactor">
    <cofactor evidence="1">
        <name>FMN</name>
        <dbReference type="ChEBI" id="CHEBI:58210"/>
    </cofactor>
</comment>
<gene>
    <name evidence="5" type="ORF">A2310_08020</name>
</gene>
<proteinExistence type="inferred from homology"/>
<organism evidence="5 6">
    <name type="scientific">candidate division WOR-1 bacterium RIFOXYB2_FULL_37_13</name>
    <dbReference type="NCBI Taxonomy" id="1802579"/>
    <lineage>
        <taxon>Bacteria</taxon>
        <taxon>Bacillati</taxon>
        <taxon>Saganbacteria</taxon>
    </lineage>
</organism>
<dbReference type="STRING" id="1802579.A2310_08020"/>
<accession>A0A1F4SLU9</accession>
<dbReference type="EMBL" id="MEUB01000042">
    <property type="protein sequence ID" value="OGC21444.1"/>
    <property type="molecule type" value="Genomic_DNA"/>
</dbReference>
<feature type="domain" description="Flavin reductase like" evidence="4">
    <location>
        <begin position="11"/>
        <end position="153"/>
    </location>
</feature>
<dbReference type="InterPro" id="IPR052174">
    <property type="entry name" value="Flavoredoxin"/>
</dbReference>
<name>A0A1F4SLU9_UNCSA</name>
<evidence type="ECO:0000256" key="3">
    <source>
        <dbReference type="ARBA" id="ARBA00038054"/>
    </source>
</evidence>
<sequence length="188" mass="20482">MKKKIGNQNVLYPTPVSIVGALVNGKANFINIAHVGILNAGAPHLISLGMGKIHHTNAGIRENKTFSVNILSQNQMVEMDYVGMVSGSKTDKSGVFETFVGELKTAPIIQNCPLSMECRLYDIYELKTHDVFIGEIVATYADEAVLSDGKVDLAKVKPLLFDMASKKYWSLGSAVGSCWSVGKQYKKL</sequence>
<dbReference type="SUPFAM" id="SSF50475">
    <property type="entry name" value="FMN-binding split barrel"/>
    <property type="match status" value="1"/>
</dbReference>
<reference evidence="5 6" key="1">
    <citation type="journal article" date="2016" name="Nat. Commun.">
        <title>Thousands of microbial genomes shed light on interconnected biogeochemical processes in an aquifer system.</title>
        <authorList>
            <person name="Anantharaman K."/>
            <person name="Brown C.T."/>
            <person name="Hug L.A."/>
            <person name="Sharon I."/>
            <person name="Castelle C.J."/>
            <person name="Probst A.J."/>
            <person name="Thomas B.C."/>
            <person name="Singh A."/>
            <person name="Wilkins M.J."/>
            <person name="Karaoz U."/>
            <person name="Brodie E.L."/>
            <person name="Williams K.H."/>
            <person name="Hubbard S.S."/>
            <person name="Banfield J.F."/>
        </authorList>
    </citation>
    <scope>NUCLEOTIDE SEQUENCE [LARGE SCALE GENOMIC DNA]</scope>
</reference>
<dbReference type="Pfam" id="PF01613">
    <property type="entry name" value="Flavin_Reduct"/>
    <property type="match status" value="1"/>
</dbReference>
<dbReference type="Gene3D" id="2.30.110.10">
    <property type="entry name" value="Electron Transport, Fmn-binding Protein, Chain A"/>
    <property type="match status" value="1"/>
</dbReference>
<dbReference type="SMART" id="SM00903">
    <property type="entry name" value="Flavin_Reduct"/>
    <property type="match status" value="1"/>
</dbReference>
<dbReference type="AlphaFoldDB" id="A0A1F4SLU9"/>